<dbReference type="InterPro" id="IPR015237">
    <property type="entry name" value="Alpha-amylase_C_pro"/>
</dbReference>
<comment type="caution">
    <text evidence="10">The sequence shown here is derived from an EMBL/GenBank/DDBJ whole genome shotgun (WGS) entry which is preliminary data.</text>
</comment>
<evidence type="ECO:0000256" key="8">
    <source>
        <dbReference type="PIRSR" id="PIRSR001021-2"/>
    </source>
</evidence>
<evidence type="ECO:0000256" key="6">
    <source>
        <dbReference type="ARBA" id="ARBA00023295"/>
    </source>
</evidence>
<dbReference type="Pfam" id="PF00128">
    <property type="entry name" value="Alpha-amylase"/>
    <property type="match status" value="1"/>
</dbReference>
<dbReference type="EC" id="3.2.1.1" evidence="10"/>
<dbReference type="SUPFAM" id="SSF51445">
    <property type="entry name" value="(Trans)glycosidases"/>
    <property type="match status" value="1"/>
</dbReference>
<dbReference type="NCBIfam" id="NF006969">
    <property type="entry name" value="PRK09441.1-2"/>
    <property type="match status" value="1"/>
</dbReference>
<keyword evidence="4 10" id="KW-0378">Hydrolase</keyword>
<keyword evidence="11" id="KW-1185">Reference proteome</keyword>
<proteinExistence type="inferred from homology"/>
<dbReference type="SUPFAM" id="SSF51011">
    <property type="entry name" value="Glycosyl hydrolase domain"/>
    <property type="match status" value="1"/>
</dbReference>
<dbReference type="InterPro" id="IPR013780">
    <property type="entry name" value="Glyco_hydro_b"/>
</dbReference>
<feature type="binding site" evidence="8">
    <location>
        <position position="103"/>
    </location>
    <ligand>
        <name>Ca(2+)</name>
        <dbReference type="ChEBI" id="CHEBI:29108"/>
        <label>1</label>
    </ligand>
</feature>
<dbReference type="Proteomes" id="UP001171751">
    <property type="component" value="Unassembled WGS sequence"/>
</dbReference>
<evidence type="ECO:0000256" key="7">
    <source>
        <dbReference type="PIRSR" id="PIRSR001021-1"/>
    </source>
</evidence>
<keyword evidence="5" id="KW-0119">Carbohydrate metabolism</keyword>
<dbReference type="Pfam" id="PF09154">
    <property type="entry name" value="Alpha-amy_C_pro"/>
    <property type="match status" value="1"/>
</dbReference>
<dbReference type="Gene3D" id="2.40.30.140">
    <property type="match status" value="1"/>
</dbReference>
<comment type="similarity">
    <text evidence="2">Belongs to the glycosyl hydrolase 13 family.</text>
</comment>
<dbReference type="GO" id="GO:0005509">
    <property type="term" value="F:calcium ion binding"/>
    <property type="evidence" value="ECO:0007669"/>
    <property type="project" value="InterPro"/>
</dbReference>
<dbReference type="PANTHER" id="PTHR43447">
    <property type="entry name" value="ALPHA-AMYLASE"/>
    <property type="match status" value="1"/>
</dbReference>
<feature type="active site" description="Nucleophile" evidence="7">
    <location>
        <position position="234"/>
    </location>
</feature>
<name>A0AA43UC12_9LACT</name>
<keyword evidence="3 8" id="KW-0479">Metal-binding</keyword>
<dbReference type="EMBL" id="JAUNQW010000006">
    <property type="protein sequence ID" value="MDO5457190.1"/>
    <property type="molecule type" value="Genomic_DNA"/>
</dbReference>
<evidence type="ECO:0000313" key="10">
    <source>
        <dbReference type="EMBL" id="MDO5457190.1"/>
    </source>
</evidence>
<dbReference type="InterPro" id="IPR006047">
    <property type="entry name" value="GH13_cat_dom"/>
</dbReference>
<dbReference type="AlphaFoldDB" id="A0AA43UC12"/>
<feature type="active site" description="Proton donor" evidence="7">
    <location>
        <position position="264"/>
    </location>
</feature>
<feature type="binding site" evidence="8">
    <location>
        <position position="182"/>
    </location>
    <ligand>
        <name>Ca(2+)</name>
        <dbReference type="ChEBI" id="CHEBI:29108"/>
        <label>2</label>
    </ligand>
</feature>
<dbReference type="Gene3D" id="2.60.40.1180">
    <property type="entry name" value="Golgi alpha-mannosidase II"/>
    <property type="match status" value="1"/>
</dbReference>
<dbReference type="NCBIfam" id="NF006968">
    <property type="entry name" value="PRK09441.1-1"/>
    <property type="match status" value="1"/>
</dbReference>
<evidence type="ECO:0000256" key="4">
    <source>
        <dbReference type="ARBA" id="ARBA00022801"/>
    </source>
</evidence>
<evidence type="ECO:0000256" key="3">
    <source>
        <dbReference type="ARBA" id="ARBA00022723"/>
    </source>
</evidence>
<evidence type="ECO:0000259" key="9">
    <source>
        <dbReference type="SMART" id="SM00642"/>
    </source>
</evidence>
<feature type="domain" description="Glycosyl hydrolase family 13 catalytic" evidence="9">
    <location>
        <begin position="4"/>
        <end position="390"/>
    </location>
</feature>
<feature type="binding site" evidence="8">
    <location>
        <position position="203"/>
    </location>
    <ligand>
        <name>Ca(2+)</name>
        <dbReference type="ChEBI" id="CHEBI:29108"/>
        <label>1</label>
    </ligand>
</feature>
<dbReference type="CDD" id="cd11318">
    <property type="entry name" value="AmyAc_bac_fung_AmyA"/>
    <property type="match status" value="1"/>
</dbReference>
<evidence type="ECO:0000256" key="5">
    <source>
        <dbReference type="ARBA" id="ARBA00023277"/>
    </source>
</evidence>
<evidence type="ECO:0000256" key="1">
    <source>
        <dbReference type="ARBA" id="ARBA00001913"/>
    </source>
</evidence>
<gene>
    <name evidence="10" type="ORF">Q4F26_02485</name>
</gene>
<sequence length="484" mass="55764">MNNGTLMQYFEWNLVNDGKHWQRLKDDAEHLKEIGITAVWLPPCFKASNQDDVGYGIYDLYDLGEFNQKNTIRTKYGTKKELKATIDALHEVGIQVYADVVLNHKAGADYTENFLAVPVDENDRHHEIGEVREIEAWVGFDFPGRKGLYSDFKWHWYHFSGIDHDVRSGDNSIFKIQGEFKDWADDDAVDNEKGNFDYVMFADIDYDHPEVVEETLNWLTWFVEETGIDGMRIDAAKHIDTAFIKKFIDTARQEFGEDFFFVAEYWDGDYQSLLDFLDSQQFDSHIFDSLLHFRLAEVSQGTADVDIRKLAEDTIMSRHPTLAVTFVSNHDTQLGQSLESSVESWFIPSAYGWILLNAEGYPCIFYADYYGFNDEESEHTEVLDKLLYLRQNYAYGPQVDYFDHKNVIAFLRQGNEEHPSPLVAVFSNGDAGEKDVFIGEEWAGKAFYDYLGFVEGRIYVDDAGSGRFKVSSGSLSCWIPLEED</sequence>
<dbReference type="GO" id="GO:0004556">
    <property type="term" value="F:alpha-amylase activity"/>
    <property type="evidence" value="ECO:0007669"/>
    <property type="project" value="UniProtKB-EC"/>
</dbReference>
<dbReference type="PIRSF" id="PIRSF001021">
    <property type="entry name" value="Alph-amls_thrmst"/>
    <property type="match status" value="1"/>
</dbReference>
<feature type="binding site" evidence="8">
    <location>
        <position position="238"/>
    </location>
    <ligand>
        <name>Ca(2+)</name>
        <dbReference type="ChEBI" id="CHEBI:29108"/>
        <label>1</label>
    </ligand>
</feature>
<dbReference type="Gene3D" id="3.20.20.80">
    <property type="entry name" value="Glycosidases"/>
    <property type="match status" value="1"/>
</dbReference>
<feature type="binding site" evidence="8">
    <location>
        <position position="197"/>
    </location>
    <ligand>
        <name>Ca(2+)</name>
        <dbReference type="ChEBI" id="CHEBI:29108"/>
        <label>1</label>
    </ligand>
</feature>
<comment type="cofactor">
    <cofactor evidence="1">
        <name>Ca(2+)</name>
        <dbReference type="ChEBI" id="CHEBI:29108"/>
    </cofactor>
</comment>
<feature type="binding site" evidence="8">
    <location>
        <position position="205"/>
    </location>
    <ligand>
        <name>Ca(2+)</name>
        <dbReference type="ChEBI" id="CHEBI:29108"/>
        <label>2</label>
    </ligand>
</feature>
<organism evidence="10 11">
    <name type="scientific">Atopococcus tabaci</name>
    <dbReference type="NCBI Taxonomy" id="269774"/>
    <lineage>
        <taxon>Bacteria</taxon>
        <taxon>Bacillati</taxon>
        <taxon>Bacillota</taxon>
        <taxon>Bacilli</taxon>
        <taxon>Lactobacillales</taxon>
        <taxon>Carnobacteriaceae</taxon>
        <taxon>Atopococcus</taxon>
    </lineage>
</organism>
<keyword evidence="6 10" id="KW-0326">Glycosidase</keyword>
<keyword evidence="8" id="KW-0106">Calcium</keyword>
<dbReference type="InterPro" id="IPR013776">
    <property type="entry name" value="A-amylase_thermo"/>
</dbReference>
<evidence type="ECO:0000256" key="2">
    <source>
        <dbReference type="ARBA" id="ARBA00008061"/>
    </source>
</evidence>
<reference evidence="10" key="1">
    <citation type="submission" date="2023-07" db="EMBL/GenBank/DDBJ databases">
        <title>Between Cages and Wild: Unraveling the Impact of Captivity on Animal Microbiomes and Antimicrobial Resistance.</title>
        <authorList>
            <person name="Schmartz G.P."/>
            <person name="Rehner J."/>
            <person name="Schuff M.J."/>
            <person name="Becker S.L."/>
            <person name="Kravczyk M."/>
            <person name="Gurevich A."/>
            <person name="Francke R."/>
            <person name="Mueller R."/>
            <person name="Keller V."/>
            <person name="Keller A."/>
        </authorList>
    </citation>
    <scope>NUCLEOTIDE SEQUENCE</scope>
    <source>
        <strain evidence="10">S39M_St_73</strain>
    </source>
</reference>
<dbReference type="GO" id="GO:0005975">
    <property type="term" value="P:carbohydrate metabolic process"/>
    <property type="evidence" value="ECO:0007669"/>
    <property type="project" value="InterPro"/>
</dbReference>
<dbReference type="SMART" id="SM00642">
    <property type="entry name" value="Aamy"/>
    <property type="match status" value="1"/>
</dbReference>
<accession>A0AA43UC12</accession>
<protein>
    <submittedName>
        <fullName evidence="10">Alpha-amylase</fullName>
        <ecNumber evidence="10">3.2.1.1</ecNumber>
    </submittedName>
</protein>
<evidence type="ECO:0000313" key="11">
    <source>
        <dbReference type="Proteomes" id="UP001171751"/>
    </source>
</evidence>
<dbReference type="InterPro" id="IPR017853">
    <property type="entry name" value="GH"/>
</dbReference>